<evidence type="ECO:0000256" key="1">
    <source>
        <dbReference type="SAM" id="Phobius"/>
    </source>
</evidence>
<evidence type="ECO:0000313" key="2">
    <source>
        <dbReference type="EMBL" id="ABC64407.1"/>
    </source>
</evidence>
<organism evidence="2 3">
    <name type="scientific">Erythrobacter litoralis (strain HTCC2594)</name>
    <dbReference type="NCBI Taxonomy" id="314225"/>
    <lineage>
        <taxon>Bacteria</taxon>
        <taxon>Pseudomonadati</taxon>
        <taxon>Pseudomonadota</taxon>
        <taxon>Alphaproteobacteria</taxon>
        <taxon>Sphingomonadales</taxon>
        <taxon>Erythrobacteraceae</taxon>
        <taxon>Erythrobacter/Porphyrobacter group</taxon>
        <taxon>Erythrobacter</taxon>
    </lineage>
</organism>
<keyword evidence="3" id="KW-1185">Reference proteome</keyword>
<evidence type="ECO:0000313" key="3">
    <source>
        <dbReference type="Proteomes" id="UP000008808"/>
    </source>
</evidence>
<proteinExistence type="predicted"/>
<dbReference type="RefSeq" id="WP_011415230.1">
    <property type="nucleotide sequence ID" value="NC_007722.1"/>
</dbReference>
<dbReference type="KEGG" id="eli:ELI_11575"/>
<feature type="transmembrane region" description="Helical" evidence="1">
    <location>
        <begin position="22"/>
        <end position="43"/>
    </location>
</feature>
<name>Q2N7D4_ERYLH</name>
<protein>
    <recommendedName>
        <fullName evidence="4">SMODS and SLOG-associating 2TM effector domain-containing protein</fullName>
    </recommendedName>
</protein>
<keyword evidence="1" id="KW-0472">Membrane</keyword>
<sequence length="138" mass="15814">MIAYCDERFTHFRNLGRWYYRWSYVLSIIAVIASVSAGVLAIWDFASKEIIGTIALTPALMATIASQLKLVEKSNWFYMGARRFRAFARTMRVEAVGGVPINKVEEYARLLNDYEVGAQQQWTDQLNFQFDTAQDGGR</sequence>
<accession>Q2N7D4</accession>
<gene>
    <name evidence="2" type="ordered locus">ELI_11575</name>
</gene>
<dbReference type="AlphaFoldDB" id="Q2N7D4"/>
<dbReference type="Proteomes" id="UP000008808">
    <property type="component" value="Chromosome"/>
</dbReference>
<dbReference type="OrthoDB" id="9911062at2"/>
<keyword evidence="1" id="KW-0812">Transmembrane</keyword>
<keyword evidence="1" id="KW-1133">Transmembrane helix</keyword>
<dbReference type="HOGENOM" id="CLU_1852102_0_0_5"/>
<dbReference type="EMBL" id="CP000157">
    <property type="protein sequence ID" value="ABC64407.1"/>
    <property type="molecule type" value="Genomic_DNA"/>
</dbReference>
<reference evidence="3" key="1">
    <citation type="journal article" date="2009" name="J. Bacteriol.">
        <title>Complete genome sequence of Erythrobacter litoralis HTCC2594.</title>
        <authorList>
            <person name="Oh H.M."/>
            <person name="Giovannoni S.J."/>
            <person name="Ferriera S."/>
            <person name="Johnson J."/>
            <person name="Cho J.C."/>
        </authorList>
    </citation>
    <scope>NUCLEOTIDE SEQUENCE [LARGE SCALE GENOMIC DNA]</scope>
    <source>
        <strain evidence="3">HTCC2594</strain>
    </source>
</reference>
<evidence type="ECO:0008006" key="4">
    <source>
        <dbReference type="Google" id="ProtNLM"/>
    </source>
</evidence>